<dbReference type="SUPFAM" id="SSF69118">
    <property type="entry name" value="AhpD-like"/>
    <property type="match status" value="1"/>
</dbReference>
<evidence type="ECO:0000313" key="2">
    <source>
        <dbReference type="EMBL" id="GAA1827049.1"/>
    </source>
</evidence>
<dbReference type="InterPro" id="IPR029032">
    <property type="entry name" value="AhpD-like"/>
</dbReference>
<feature type="domain" description="Carboxymuconolactone decarboxylase-like" evidence="1">
    <location>
        <begin position="34"/>
        <end position="105"/>
    </location>
</feature>
<reference evidence="2 3" key="1">
    <citation type="journal article" date="2019" name="Int. J. Syst. Evol. Microbiol.">
        <title>The Global Catalogue of Microorganisms (GCM) 10K type strain sequencing project: providing services to taxonomists for standard genome sequencing and annotation.</title>
        <authorList>
            <consortium name="The Broad Institute Genomics Platform"/>
            <consortium name="The Broad Institute Genome Sequencing Center for Infectious Disease"/>
            <person name="Wu L."/>
            <person name="Ma J."/>
        </authorList>
    </citation>
    <scope>NUCLEOTIDE SEQUENCE [LARGE SCALE GENOMIC DNA]</scope>
    <source>
        <strain evidence="2 3">JCM 16009</strain>
    </source>
</reference>
<evidence type="ECO:0000259" key="1">
    <source>
        <dbReference type="Pfam" id="PF02627"/>
    </source>
</evidence>
<protein>
    <recommendedName>
        <fullName evidence="1">Carboxymuconolactone decarboxylase-like domain-containing protein</fullName>
    </recommendedName>
</protein>
<comment type="caution">
    <text evidence="2">The sequence shown here is derived from an EMBL/GenBank/DDBJ whole genome shotgun (WGS) entry which is preliminary data.</text>
</comment>
<gene>
    <name evidence="2" type="ORF">GCM10009836_00870</name>
</gene>
<sequence length="128" mass="13986">MSNELTGEDVLARILADRGRYPEVFEVAARFDPQALRDFHAGYQHAMGPGTSLSEPVRQLVLLALDAAAHFHGGCRFHMLEALRAGVDPEEIVETLRLTGLTGGYHVPLVAYPLLAEALAEYEAETGR</sequence>
<dbReference type="Pfam" id="PF02627">
    <property type="entry name" value="CMD"/>
    <property type="match status" value="1"/>
</dbReference>
<proteinExistence type="predicted"/>
<evidence type="ECO:0000313" key="3">
    <source>
        <dbReference type="Proteomes" id="UP001500449"/>
    </source>
</evidence>
<dbReference type="Proteomes" id="UP001500449">
    <property type="component" value="Unassembled WGS sequence"/>
</dbReference>
<accession>A0ABN2MH14</accession>
<keyword evidence="3" id="KW-1185">Reference proteome</keyword>
<dbReference type="InterPro" id="IPR003779">
    <property type="entry name" value="CMD-like"/>
</dbReference>
<dbReference type="RefSeq" id="WP_344411465.1">
    <property type="nucleotide sequence ID" value="NZ_BAAAQK010000001.1"/>
</dbReference>
<name>A0ABN2MH14_9PSEU</name>
<dbReference type="EMBL" id="BAAAQK010000001">
    <property type="protein sequence ID" value="GAA1827049.1"/>
    <property type="molecule type" value="Genomic_DNA"/>
</dbReference>
<organism evidence="2 3">
    <name type="scientific">Pseudonocardia ailaonensis</name>
    <dbReference type="NCBI Taxonomy" id="367279"/>
    <lineage>
        <taxon>Bacteria</taxon>
        <taxon>Bacillati</taxon>
        <taxon>Actinomycetota</taxon>
        <taxon>Actinomycetes</taxon>
        <taxon>Pseudonocardiales</taxon>
        <taxon>Pseudonocardiaceae</taxon>
        <taxon>Pseudonocardia</taxon>
    </lineage>
</organism>
<dbReference type="Gene3D" id="1.20.1290.10">
    <property type="entry name" value="AhpD-like"/>
    <property type="match status" value="1"/>
</dbReference>